<dbReference type="AlphaFoldDB" id="A0A9D1D5N6"/>
<reference evidence="2" key="2">
    <citation type="journal article" date="2021" name="PeerJ">
        <title>Extensive microbial diversity within the chicken gut microbiome revealed by metagenomics and culture.</title>
        <authorList>
            <person name="Gilroy R."/>
            <person name="Ravi A."/>
            <person name="Getino M."/>
            <person name="Pursley I."/>
            <person name="Horton D.L."/>
            <person name="Alikhan N.F."/>
            <person name="Baker D."/>
            <person name="Gharbi K."/>
            <person name="Hall N."/>
            <person name="Watson M."/>
            <person name="Adriaenssens E.M."/>
            <person name="Foster-Nyarko E."/>
            <person name="Jarju S."/>
            <person name="Secka A."/>
            <person name="Antonio M."/>
            <person name="Oren A."/>
            <person name="Chaudhuri R.R."/>
            <person name="La Ragione R."/>
            <person name="Hildebrand F."/>
            <person name="Pallen M.J."/>
        </authorList>
    </citation>
    <scope>NUCLEOTIDE SEQUENCE</scope>
    <source>
        <strain evidence="2">CHK180-2868</strain>
    </source>
</reference>
<sequence length="77" mass="8422">MKKTCPYCGAPLRDEASFCPHCAKSINSRVPFTPPPLYFEQKISVLSFPSLSGCSAEPWISSLHCSSVLLRCGRSSL</sequence>
<evidence type="ECO:0000259" key="1">
    <source>
        <dbReference type="Pfam" id="PF13240"/>
    </source>
</evidence>
<evidence type="ECO:0000313" key="2">
    <source>
        <dbReference type="EMBL" id="HIR06346.1"/>
    </source>
</evidence>
<gene>
    <name evidence="2" type="ORF">IAB28_10365</name>
</gene>
<accession>A0A9D1D5N6</accession>
<name>A0A9D1D5N6_9FIRM</name>
<reference evidence="2" key="1">
    <citation type="submission" date="2020-10" db="EMBL/GenBank/DDBJ databases">
        <authorList>
            <person name="Gilroy R."/>
        </authorList>
    </citation>
    <scope>NUCLEOTIDE SEQUENCE</scope>
    <source>
        <strain evidence="2">CHK180-2868</strain>
    </source>
</reference>
<protein>
    <submittedName>
        <fullName evidence="2">Zinc-ribbon domain-containing protein</fullName>
    </submittedName>
</protein>
<comment type="caution">
    <text evidence="2">The sequence shown here is derived from an EMBL/GenBank/DDBJ whole genome shotgun (WGS) entry which is preliminary data.</text>
</comment>
<dbReference type="EMBL" id="DVGC01000059">
    <property type="protein sequence ID" value="HIR06346.1"/>
    <property type="molecule type" value="Genomic_DNA"/>
</dbReference>
<dbReference type="Pfam" id="PF13240">
    <property type="entry name" value="Zn_Ribbon_1"/>
    <property type="match status" value="1"/>
</dbReference>
<dbReference type="InterPro" id="IPR026870">
    <property type="entry name" value="Zinc_ribbon_dom"/>
</dbReference>
<feature type="domain" description="Zinc-ribbon" evidence="1">
    <location>
        <begin position="5"/>
        <end position="24"/>
    </location>
</feature>
<organism evidence="2 3">
    <name type="scientific">Candidatus Copromonas faecavium</name>
    <name type="common">nom. illeg.</name>
    <dbReference type="NCBI Taxonomy" id="2840740"/>
    <lineage>
        <taxon>Bacteria</taxon>
        <taxon>Bacillati</taxon>
        <taxon>Bacillota</taxon>
        <taxon>Clostridia</taxon>
        <taxon>Lachnospirales</taxon>
        <taxon>Lachnospiraceae</taxon>
        <taxon>Candidatus Copromonas (nom. illeg.)</taxon>
    </lineage>
</organism>
<evidence type="ECO:0000313" key="3">
    <source>
        <dbReference type="Proteomes" id="UP000824250"/>
    </source>
</evidence>
<dbReference type="Proteomes" id="UP000824250">
    <property type="component" value="Unassembled WGS sequence"/>
</dbReference>
<proteinExistence type="predicted"/>